<evidence type="ECO:0000313" key="3">
    <source>
        <dbReference type="EMBL" id="TSJ76589.1"/>
    </source>
</evidence>
<accession>A0A556QIY2</accession>
<reference evidence="3 4" key="1">
    <citation type="submission" date="2019-07" db="EMBL/GenBank/DDBJ databases">
        <title>Description of 53C-WASEF.</title>
        <authorList>
            <person name="Pitt A."/>
            <person name="Hahn M.W."/>
        </authorList>
    </citation>
    <scope>NUCLEOTIDE SEQUENCE [LARGE SCALE GENOMIC DNA]</scope>
    <source>
        <strain evidence="3 4">53C-WASEF</strain>
    </source>
</reference>
<dbReference type="Proteomes" id="UP000315648">
    <property type="component" value="Unassembled WGS sequence"/>
</dbReference>
<evidence type="ECO:0000313" key="4">
    <source>
        <dbReference type="Proteomes" id="UP000315648"/>
    </source>
</evidence>
<dbReference type="InterPro" id="IPR007844">
    <property type="entry name" value="AsmA"/>
</dbReference>
<evidence type="ECO:0000259" key="2">
    <source>
        <dbReference type="Pfam" id="PF05170"/>
    </source>
</evidence>
<dbReference type="PANTHER" id="PTHR30441:SF4">
    <property type="entry name" value="PROTEIN ASMA"/>
    <property type="match status" value="1"/>
</dbReference>
<dbReference type="EMBL" id="VMBG01000002">
    <property type="protein sequence ID" value="TSJ76589.1"/>
    <property type="molecule type" value="Genomic_DNA"/>
</dbReference>
<dbReference type="PANTHER" id="PTHR30441">
    <property type="entry name" value="DUF748 DOMAIN-CONTAINING PROTEIN"/>
    <property type="match status" value="1"/>
</dbReference>
<dbReference type="RefSeq" id="WP_144230346.1">
    <property type="nucleotide sequence ID" value="NZ_CBCRVV010000035.1"/>
</dbReference>
<dbReference type="GO" id="GO:0090313">
    <property type="term" value="P:regulation of protein targeting to membrane"/>
    <property type="evidence" value="ECO:0007669"/>
    <property type="project" value="TreeGrafter"/>
</dbReference>
<dbReference type="Pfam" id="PF05170">
    <property type="entry name" value="AsmA"/>
    <property type="match status" value="1"/>
</dbReference>
<organism evidence="3 4">
    <name type="scientific">Rariglobus hedericola</name>
    <dbReference type="NCBI Taxonomy" id="2597822"/>
    <lineage>
        <taxon>Bacteria</taxon>
        <taxon>Pseudomonadati</taxon>
        <taxon>Verrucomicrobiota</taxon>
        <taxon>Opitutia</taxon>
        <taxon>Opitutales</taxon>
        <taxon>Opitutaceae</taxon>
        <taxon>Rariglobus</taxon>
    </lineage>
</organism>
<proteinExistence type="predicted"/>
<keyword evidence="4" id="KW-1185">Reference proteome</keyword>
<dbReference type="GO" id="GO:0005886">
    <property type="term" value="C:plasma membrane"/>
    <property type="evidence" value="ECO:0007669"/>
    <property type="project" value="TreeGrafter"/>
</dbReference>
<feature type="domain" description="AsmA" evidence="2">
    <location>
        <begin position="991"/>
        <end position="1159"/>
    </location>
</feature>
<name>A0A556QIY2_9BACT</name>
<protein>
    <recommendedName>
        <fullName evidence="2">AsmA domain-containing protein</fullName>
    </recommendedName>
</protein>
<dbReference type="OrthoDB" id="175350at2"/>
<gene>
    <name evidence="3" type="ORF">FPL22_10690</name>
</gene>
<feature type="region of interest" description="Disordered" evidence="1">
    <location>
        <begin position="998"/>
        <end position="1020"/>
    </location>
</feature>
<sequence>MRIVLRRLLITCAAGALLLALVLAVLRVPAVQTWLAKRLVARQPGWSLEADRIDVGPGGLEAHGIDFAMPGLTAKSAPISVRVRPSRLLRREFVVEQVSINQLNIEITPAELATRETGATADPFTGVLELLQAPLSWTVAQTDINARVGLREGGHSVMTGDLKLTGGNLAPGSPGTFHYDFTAASVLLPAGPENVIRSQGTVRIVQNDTRGIASIELKGDLHLPRYGAFTPPPATLSLLLENTPSGERYRADIRFGDEALLTLLSAFNPKDKYTGFDLQFTGSPAFFARLDPRLAQLGSWQARVISNLDLQKSPPVASKTRVTLSSETTPFRFSLAQDDAAHSAHVELSGLPLSWANAWLTGTDAQLKAGGSLGGAWNVVLKDDQATLIATPSAPLTIGPVAIESKTFPSLLPVTFTLSPHLTLSKESVSLRVDDFTASTEKGDRIESAFHVTHSLSAPRTQTTGTLTGALPTLLAGPDNPLPFLIAARWDATLDAGVFQIAGLEFTARQDPVSAPMVSLALQQPIRVGSTPSVAALKTDPSQDLLRFTVNALPLAWASRWLPSIAVDGTWSRGESTLRHATDGEGFVLATRLPWSFEHLRFALGGNPVFDGSATFAPDFTYSDTRQSAEVRALHIETTDGNRLDGSGRFAWEPKTQTYTTALSLDASLPALPHSKDTFGALTVGLRAEAGTASGAVSQITHLDLTVRNATGPLLTVTSDQPVYFVQKPSGETVFNTLAPVRIQTTSFPLSWAKPWLPPGMDASGTLGATDLLLHAEPQKFRLRPVKPLKLEGLTVAENGTFKIKDARLSFFPGADVLVLHQLHPAFQLAYKGTLHATDGSIDVAGKRAAEFEGAFSFIGNDSTLLPQSIDAQTRVDLGTLGRSLDGQLVARLNGDLLGGEPLDFWARIDGVHTGAGTLLPALEIGARGKVDGNKREAGFDVGINYLTAPAPSNAAFRMTLALDRGTLSFDSALRSRFLDVTAVLDLMNTLQGAAGAREAKPVTTVSHSVKNPPATGPSEKSARLGTAFWSVLRGRFDLELGAVQFSPYRIDDVRGRLDLTENQLRLSGLTGTMFAGKWSGGLTIDYNPQAEADHFLRGEFHIAQFETARVVQTVFPNEFGSFDARINFDAKVRADGTSLWALLDNAEGEFQIEGRDGVARITHPAAGTASTLLVLGGAVSFSPELRALGRLLRKFAEMPVDALRVSGGRDQQGNITLAEFLIDSPQARISGRGSVPSVEGVALAGRPLNLSLELFARDEMSVILGNMKLLEKHAGADGYRKMLQPFSVIGEVGRPDASPLYDLLAKAATGSRGTWGFIMRKVQREVEKQRPKDAKKSGGVS</sequence>
<dbReference type="InterPro" id="IPR052894">
    <property type="entry name" value="AsmA-related"/>
</dbReference>
<evidence type="ECO:0000256" key="1">
    <source>
        <dbReference type="SAM" id="MobiDB-lite"/>
    </source>
</evidence>
<comment type="caution">
    <text evidence="3">The sequence shown here is derived from an EMBL/GenBank/DDBJ whole genome shotgun (WGS) entry which is preliminary data.</text>
</comment>